<proteinExistence type="predicted"/>
<dbReference type="EMBL" id="JAPFCC010000001">
    <property type="protein sequence ID" value="MCW7552489.1"/>
    <property type="molecule type" value="Genomic_DNA"/>
</dbReference>
<gene>
    <name evidence="2" type="ORF">NX722_07485</name>
</gene>
<feature type="compositionally biased region" description="Basic and acidic residues" evidence="1">
    <location>
        <begin position="117"/>
        <end position="130"/>
    </location>
</feature>
<protein>
    <submittedName>
        <fullName evidence="2">Uncharacterized protein</fullName>
    </submittedName>
</protein>
<organism evidence="2 3">
    <name type="scientific">Endozoicomonas gorgoniicola</name>
    <dbReference type="NCBI Taxonomy" id="1234144"/>
    <lineage>
        <taxon>Bacteria</taxon>
        <taxon>Pseudomonadati</taxon>
        <taxon>Pseudomonadota</taxon>
        <taxon>Gammaproteobacteria</taxon>
        <taxon>Oceanospirillales</taxon>
        <taxon>Endozoicomonadaceae</taxon>
        <taxon>Endozoicomonas</taxon>
    </lineage>
</organism>
<comment type="caution">
    <text evidence="2">The sequence shown here is derived from an EMBL/GenBank/DDBJ whole genome shotgun (WGS) entry which is preliminary data.</text>
</comment>
<keyword evidence="3" id="KW-1185">Reference proteome</keyword>
<evidence type="ECO:0000256" key="1">
    <source>
        <dbReference type="SAM" id="MobiDB-lite"/>
    </source>
</evidence>
<name>A0ABT3MSX6_9GAMM</name>
<dbReference type="RefSeq" id="WP_262567447.1">
    <property type="nucleotide sequence ID" value="NZ_JAPFCC010000001.1"/>
</dbReference>
<sequence length="193" mass="21183">MIRVAFPGFLHTSTRVVVQVTESHQDHSSFTITLGVFGNHDLERITMVVSEQESESESESESGHSFYAIEQLTFDGPNLVLSLNRTTEAEYVQTQQPPAAERSQAVAFLQEEYGARSREISEGGENRNGEDESLSALMQQHPEPSAPPSEQDRPEPGLWRGPGLPDPNQLGNVPPPPYSLYPHGASGLDGSKR</sequence>
<evidence type="ECO:0000313" key="2">
    <source>
        <dbReference type="EMBL" id="MCW7552489.1"/>
    </source>
</evidence>
<reference evidence="2 3" key="1">
    <citation type="submission" date="2022-10" db="EMBL/GenBank/DDBJ databases">
        <title>High-quality genome sequences of two octocoral-associated bacteria, Endozoicomonas euniceicola EF212 and Endozoicomonas gorgoniicola PS125.</title>
        <authorList>
            <person name="Chiou Y.-J."/>
            <person name="Chen Y.-H."/>
        </authorList>
    </citation>
    <scope>NUCLEOTIDE SEQUENCE [LARGE SCALE GENOMIC DNA]</scope>
    <source>
        <strain evidence="2 3">PS125</strain>
    </source>
</reference>
<evidence type="ECO:0000313" key="3">
    <source>
        <dbReference type="Proteomes" id="UP001209854"/>
    </source>
</evidence>
<feature type="region of interest" description="Disordered" evidence="1">
    <location>
        <begin position="117"/>
        <end position="193"/>
    </location>
</feature>
<accession>A0ABT3MSX6</accession>
<dbReference type="Proteomes" id="UP001209854">
    <property type="component" value="Unassembled WGS sequence"/>
</dbReference>